<sequence length="130" mass="14977">MDKEELLGKELSNLYAISKQVNHYFNDSDISFLSERRKVILEDYLKISCKNEVEIAETLRHINVNPGNTTDSIVNEITENLQEIISHNGFKKDSKQLSYMMSLNRLISYHVANIENIGFLLNEVELKNAS</sequence>
<dbReference type="OrthoDB" id="1178011at2"/>
<dbReference type="KEGG" id="marb:CJ263_03225"/>
<dbReference type="EMBL" id="CP022957">
    <property type="protein sequence ID" value="ASV29311.1"/>
    <property type="molecule type" value="Genomic_DNA"/>
</dbReference>
<reference evidence="1 2" key="1">
    <citation type="submission" date="2017-08" db="EMBL/GenBank/DDBJ databases">
        <title>The complete genome sequence of Maribacter sp. B1, isolated from deep-sea sediment.</title>
        <authorList>
            <person name="Wu Y.-H."/>
            <person name="Cheng H."/>
            <person name="Xu X.-W."/>
        </authorList>
    </citation>
    <scope>NUCLEOTIDE SEQUENCE [LARGE SCALE GENOMIC DNA]</scope>
    <source>
        <strain evidence="1 2">B1</strain>
    </source>
</reference>
<dbReference type="Proteomes" id="UP000215244">
    <property type="component" value="Chromosome"/>
</dbReference>
<name>A0A223V1T6_9FLAO</name>
<proteinExistence type="predicted"/>
<gene>
    <name evidence="1" type="ORF">CJ263_03225</name>
</gene>
<organism evidence="1 2">
    <name type="scientific">Maribacter cobaltidurans</name>
    <dbReference type="NCBI Taxonomy" id="1178778"/>
    <lineage>
        <taxon>Bacteria</taxon>
        <taxon>Pseudomonadati</taxon>
        <taxon>Bacteroidota</taxon>
        <taxon>Flavobacteriia</taxon>
        <taxon>Flavobacteriales</taxon>
        <taxon>Flavobacteriaceae</taxon>
        <taxon>Maribacter</taxon>
    </lineage>
</organism>
<dbReference type="RefSeq" id="WP_094995944.1">
    <property type="nucleotide sequence ID" value="NZ_BMJL01000001.1"/>
</dbReference>
<accession>A0A223V1T6</accession>
<evidence type="ECO:0000313" key="1">
    <source>
        <dbReference type="EMBL" id="ASV29311.1"/>
    </source>
</evidence>
<keyword evidence="2" id="KW-1185">Reference proteome</keyword>
<protein>
    <submittedName>
        <fullName evidence="1">Uncharacterized protein</fullName>
    </submittedName>
</protein>
<evidence type="ECO:0000313" key="2">
    <source>
        <dbReference type="Proteomes" id="UP000215244"/>
    </source>
</evidence>
<dbReference type="AlphaFoldDB" id="A0A223V1T6"/>